<evidence type="ECO:0000256" key="8">
    <source>
        <dbReference type="PROSITE-ProRule" id="PRU00703"/>
    </source>
</evidence>
<comment type="caution">
    <text evidence="11">The sequence shown here is derived from an EMBL/GenBank/DDBJ whole genome shotgun (WGS) entry which is preliminary data.</text>
</comment>
<feature type="transmembrane region" description="Helical" evidence="9">
    <location>
        <begin position="352"/>
        <end position="373"/>
    </location>
</feature>
<dbReference type="Gene3D" id="3.10.580.10">
    <property type="entry name" value="CBS-domain"/>
    <property type="match status" value="1"/>
</dbReference>
<feature type="domain" description="CBS" evidence="10">
    <location>
        <begin position="130"/>
        <end position="191"/>
    </location>
</feature>
<dbReference type="Pfam" id="PF00571">
    <property type="entry name" value="CBS"/>
    <property type="match status" value="2"/>
</dbReference>
<dbReference type="InterPro" id="IPR006667">
    <property type="entry name" value="SLC41_membr_dom"/>
</dbReference>
<evidence type="ECO:0000256" key="5">
    <source>
        <dbReference type="ARBA" id="ARBA00022842"/>
    </source>
</evidence>
<reference evidence="11 12" key="1">
    <citation type="submission" date="2017-09" db="EMBL/GenBank/DDBJ databases">
        <title>Large-scale bioinformatics analysis of Bacillus genomes uncovers conserved roles of natural products in bacterial physiology.</title>
        <authorList>
            <consortium name="Agbiome Team Llc"/>
            <person name="Bleich R.M."/>
            <person name="Grubbs K.J."/>
            <person name="Santa Maria K.C."/>
            <person name="Allen S.E."/>
            <person name="Farag S."/>
            <person name="Shank E.A."/>
            <person name="Bowers A."/>
        </authorList>
    </citation>
    <scope>NUCLEOTIDE SEQUENCE [LARGE SCALE GENOMIC DNA]</scope>
    <source>
        <strain evidence="11 12">AFS060282</strain>
    </source>
</reference>
<evidence type="ECO:0000256" key="2">
    <source>
        <dbReference type="ARBA" id="ARBA00009749"/>
    </source>
</evidence>
<protein>
    <recommendedName>
        <fullName evidence="9">Magnesium transporter MgtE</fullName>
    </recommendedName>
</protein>
<keyword evidence="6 9" id="KW-1133">Transmembrane helix</keyword>
<dbReference type="SUPFAM" id="SSF161093">
    <property type="entry name" value="MgtE membrane domain-like"/>
    <property type="match status" value="1"/>
</dbReference>
<comment type="similarity">
    <text evidence="2 9">Belongs to the SLC41A transporter family.</text>
</comment>
<dbReference type="InterPro" id="IPR038076">
    <property type="entry name" value="MgtE_N_sf"/>
</dbReference>
<keyword evidence="9" id="KW-0479">Metal-binding</keyword>
<comment type="subcellular location">
    <subcellularLocation>
        <location evidence="9">Cell membrane</location>
        <topology evidence="9">Multi-pass membrane protein</topology>
    </subcellularLocation>
    <subcellularLocation>
        <location evidence="1">Membrane</location>
        <topology evidence="1">Multi-pass membrane protein</topology>
    </subcellularLocation>
</comment>
<dbReference type="AlphaFoldDB" id="A0A9X7BEV8"/>
<dbReference type="GO" id="GO:0046872">
    <property type="term" value="F:metal ion binding"/>
    <property type="evidence" value="ECO:0007669"/>
    <property type="project" value="UniProtKB-KW"/>
</dbReference>
<accession>A0A9X7BEV8</accession>
<dbReference type="SMART" id="SM00924">
    <property type="entry name" value="MgtE_N"/>
    <property type="match status" value="1"/>
</dbReference>
<dbReference type="PANTHER" id="PTHR41394">
    <property type="entry name" value="MAGNESIUM TRANSPORTER MGTE"/>
    <property type="match status" value="1"/>
</dbReference>
<dbReference type="GO" id="GO:0005886">
    <property type="term" value="C:plasma membrane"/>
    <property type="evidence" value="ECO:0007669"/>
    <property type="project" value="UniProtKB-SubCell"/>
</dbReference>
<dbReference type="InterPro" id="IPR036739">
    <property type="entry name" value="SLC41_membr_dom_sf"/>
</dbReference>
<dbReference type="NCBIfam" id="TIGR00400">
    <property type="entry name" value="mgtE"/>
    <property type="match status" value="1"/>
</dbReference>
<proteinExistence type="inferred from homology"/>
<evidence type="ECO:0000256" key="9">
    <source>
        <dbReference type="RuleBase" id="RU362011"/>
    </source>
</evidence>
<comment type="function">
    <text evidence="9">Acts as a magnesium transporter.</text>
</comment>
<dbReference type="EMBL" id="NVDQ01000017">
    <property type="protein sequence ID" value="PFV08636.1"/>
    <property type="molecule type" value="Genomic_DNA"/>
</dbReference>
<keyword evidence="9" id="KW-1003">Cell membrane</keyword>
<dbReference type="SUPFAM" id="SSF54631">
    <property type="entry name" value="CBS-domain pair"/>
    <property type="match status" value="1"/>
</dbReference>
<feature type="domain" description="CBS" evidence="10">
    <location>
        <begin position="194"/>
        <end position="250"/>
    </location>
</feature>
<dbReference type="SMART" id="SM00116">
    <property type="entry name" value="CBS"/>
    <property type="match status" value="2"/>
</dbReference>
<keyword evidence="7 9" id="KW-0472">Membrane</keyword>
<dbReference type="Gene3D" id="1.25.60.10">
    <property type="entry name" value="MgtE N-terminal domain-like"/>
    <property type="match status" value="1"/>
</dbReference>
<comment type="subunit">
    <text evidence="9">Homodimer.</text>
</comment>
<evidence type="ECO:0000256" key="1">
    <source>
        <dbReference type="ARBA" id="ARBA00004141"/>
    </source>
</evidence>
<feature type="transmembrane region" description="Helical" evidence="9">
    <location>
        <begin position="413"/>
        <end position="435"/>
    </location>
</feature>
<gene>
    <name evidence="11" type="primary">mgtE</name>
    <name evidence="11" type="ORF">COK98_08850</name>
</gene>
<feature type="transmembrane region" description="Helical" evidence="9">
    <location>
        <begin position="379"/>
        <end position="401"/>
    </location>
</feature>
<organism evidence="11 12">
    <name type="scientific">Bacillus cereus</name>
    <dbReference type="NCBI Taxonomy" id="1396"/>
    <lineage>
        <taxon>Bacteria</taxon>
        <taxon>Bacillati</taxon>
        <taxon>Bacillota</taxon>
        <taxon>Bacilli</taxon>
        <taxon>Bacillales</taxon>
        <taxon>Bacillaceae</taxon>
        <taxon>Bacillus</taxon>
        <taxon>Bacillus cereus group</taxon>
    </lineage>
</organism>
<evidence type="ECO:0000256" key="7">
    <source>
        <dbReference type="ARBA" id="ARBA00023136"/>
    </source>
</evidence>
<dbReference type="Pfam" id="PF01769">
    <property type="entry name" value="MgtE"/>
    <property type="match status" value="1"/>
</dbReference>
<evidence type="ECO:0000256" key="4">
    <source>
        <dbReference type="ARBA" id="ARBA00022692"/>
    </source>
</evidence>
<dbReference type="SUPFAM" id="SSF158791">
    <property type="entry name" value="MgtE N-terminal domain-like"/>
    <property type="match status" value="1"/>
</dbReference>
<dbReference type="InterPro" id="IPR006669">
    <property type="entry name" value="MgtE_transporter"/>
</dbReference>
<dbReference type="PROSITE" id="PS51371">
    <property type="entry name" value="CBS"/>
    <property type="match status" value="2"/>
</dbReference>
<dbReference type="GO" id="GO:0015095">
    <property type="term" value="F:magnesium ion transmembrane transporter activity"/>
    <property type="evidence" value="ECO:0007669"/>
    <property type="project" value="UniProtKB-UniRule"/>
</dbReference>
<keyword evidence="5 9" id="KW-0460">Magnesium</keyword>
<dbReference type="InterPro" id="IPR006668">
    <property type="entry name" value="Mg_transptr_MgtE_intracell_dom"/>
</dbReference>
<evidence type="ECO:0000256" key="3">
    <source>
        <dbReference type="ARBA" id="ARBA00022448"/>
    </source>
</evidence>
<evidence type="ECO:0000256" key="6">
    <source>
        <dbReference type="ARBA" id="ARBA00022989"/>
    </source>
</evidence>
<dbReference type="Pfam" id="PF03448">
    <property type="entry name" value="MgtE_N"/>
    <property type="match status" value="1"/>
</dbReference>
<dbReference type="CDD" id="cd04606">
    <property type="entry name" value="CBS_pair_Mg_transporter"/>
    <property type="match status" value="1"/>
</dbReference>
<evidence type="ECO:0000259" key="10">
    <source>
        <dbReference type="PROSITE" id="PS51371"/>
    </source>
</evidence>
<dbReference type="RefSeq" id="WP_098660002.1">
    <property type="nucleotide sequence ID" value="NZ_NVDQ01000017.1"/>
</dbReference>
<sequence>MQKNLRRLLITKNIFETESLLHCQPYDIAQELKKFSFKEQIILLDSFPVKKSAKILKYIGLKEKYKILYSLPEEKAKIILNSQPVDDLVDLFFTVRLKQDEQLMKYLNNNLQEKILELMQFKPGTAGSLVTTEYLSAREGWLVREALEHIRQYAIDVESISYIYVLDNNEQLKGIISIRELLLANDNDTLSKIMIQDVIAVHAEIDQYEVAKKLTNYNLSALPVITTNNVMIGIVTFDDAMDIIEDEATEDIQKLGGSKPLNQPYFEASIWSIFYKRIPWLLLLFVAEAYTGTVLKVFEDQIEAVVALAFFIPLLVGTGGNTGTQVVATIIRAVGVGEVAFKDIFRVIKKEVLIGILLGVSLGIAGLIRAHLLGVGTEVALVVAITMIFIVIWSSIVAAALPLFLRKLKLDPAVVSGPFITTFVDGTGLVIYFMIAKMLLNI</sequence>
<evidence type="ECO:0000313" key="12">
    <source>
        <dbReference type="Proteomes" id="UP000226257"/>
    </source>
</evidence>
<dbReference type="Gene3D" id="1.10.357.20">
    <property type="entry name" value="SLC41 divalent cation transporters, integral membrane domain"/>
    <property type="match status" value="1"/>
</dbReference>
<dbReference type="InterPro" id="IPR000644">
    <property type="entry name" value="CBS_dom"/>
</dbReference>
<dbReference type="PANTHER" id="PTHR41394:SF8">
    <property type="entry name" value="MAGNESIUM TRANSPORTER MGTE"/>
    <property type="match status" value="1"/>
</dbReference>
<keyword evidence="4 9" id="KW-0812">Transmembrane</keyword>
<keyword evidence="3 9" id="KW-0813">Transport</keyword>
<feature type="transmembrane region" description="Helical" evidence="9">
    <location>
        <begin position="304"/>
        <end position="331"/>
    </location>
</feature>
<dbReference type="Proteomes" id="UP000226257">
    <property type="component" value="Unassembled WGS sequence"/>
</dbReference>
<evidence type="ECO:0000313" key="11">
    <source>
        <dbReference type="EMBL" id="PFV08636.1"/>
    </source>
</evidence>
<comment type="caution">
    <text evidence="9">Lacks conserved residue(s) required for the propagation of feature annotation.</text>
</comment>
<keyword evidence="8" id="KW-0129">CBS domain</keyword>
<name>A0A9X7BEV8_BACCE</name>
<dbReference type="InterPro" id="IPR046342">
    <property type="entry name" value="CBS_dom_sf"/>
</dbReference>